<evidence type="ECO:0000256" key="1">
    <source>
        <dbReference type="SAM" id="Coils"/>
    </source>
</evidence>
<keyword evidence="1" id="KW-0175">Coiled coil</keyword>
<feature type="compositionally biased region" description="Polar residues" evidence="2">
    <location>
        <begin position="1269"/>
        <end position="1282"/>
    </location>
</feature>
<feature type="region of interest" description="Disordered" evidence="2">
    <location>
        <begin position="1503"/>
        <end position="1528"/>
    </location>
</feature>
<feature type="compositionally biased region" description="Low complexity" evidence="2">
    <location>
        <begin position="787"/>
        <end position="799"/>
    </location>
</feature>
<accession>A0A5E8BU62</accession>
<evidence type="ECO:0000313" key="3">
    <source>
        <dbReference type="EMBL" id="VVT55002.1"/>
    </source>
</evidence>
<dbReference type="GeneID" id="43583185"/>
<feature type="compositionally biased region" description="Gly residues" evidence="2">
    <location>
        <begin position="209"/>
        <end position="228"/>
    </location>
</feature>
<feature type="region of interest" description="Disordered" evidence="2">
    <location>
        <begin position="624"/>
        <end position="661"/>
    </location>
</feature>
<feature type="compositionally biased region" description="Polar residues" evidence="2">
    <location>
        <begin position="1225"/>
        <end position="1240"/>
    </location>
</feature>
<feature type="compositionally biased region" description="Basic and acidic residues" evidence="2">
    <location>
        <begin position="345"/>
        <end position="373"/>
    </location>
</feature>
<dbReference type="RefSeq" id="XP_031854976.1">
    <property type="nucleotide sequence ID" value="XM_031999085.1"/>
</dbReference>
<reference evidence="3 4" key="1">
    <citation type="submission" date="2019-09" db="EMBL/GenBank/DDBJ databases">
        <authorList>
            <person name="Brejova B."/>
        </authorList>
    </citation>
    <scope>NUCLEOTIDE SEQUENCE [LARGE SCALE GENOMIC DNA]</scope>
</reference>
<feature type="compositionally biased region" description="Polar residues" evidence="2">
    <location>
        <begin position="809"/>
        <end position="833"/>
    </location>
</feature>
<feature type="region of interest" description="Disordered" evidence="2">
    <location>
        <begin position="209"/>
        <end position="460"/>
    </location>
</feature>
<feature type="compositionally biased region" description="Basic and acidic residues" evidence="2">
    <location>
        <begin position="278"/>
        <end position="291"/>
    </location>
</feature>
<feature type="region of interest" description="Disordered" evidence="2">
    <location>
        <begin position="1154"/>
        <end position="1240"/>
    </location>
</feature>
<dbReference type="Proteomes" id="UP000398389">
    <property type="component" value="Unassembled WGS sequence"/>
</dbReference>
<gene>
    <name evidence="3" type="ORF">SAPINGB_P004370</name>
</gene>
<name>A0A5E8BU62_9ASCO</name>
<feature type="region of interest" description="Disordered" evidence="2">
    <location>
        <begin position="766"/>
        <end position="838"/>
    </location>
</feature>
<feature type="region of interest" description="Disordered" evidence="2">
    <location>
        <begin position="1037"/>
        <end position="1115"/>
    </location>
</feature>
<feature type="compositionally biased region" description="Polar residues" evidence="2">
    <location>
        <begin position="1154"/>
        <end position="1195"/>
    </location>
</feature>
<feature type="compositionally biased region" description="Pro residues" evidence="2">
    <location>
        <begin position="33"/>
        <end position="44"/>
    </location>
</feature>
<feature type="region of interest" description="Disordered" evidence="2">
    <location>
        <begin position="980"/>
        <end position="1017"/>
    </location>
</feature>
<sequence length="1528" mass="172416">MTYWQTRVGHRGNLKLSRASHDDYFLDFASTDPPLPTSSPPVPIEIPRQPSRPSISETSLDPTLHFFQNASYPPRQHTTYQPHYTARPPALPPPRATPAQQDVFEHQLARVAFEEEEREEARVDEFLEERPGTLATRDNARAEVAEMMVVQRPRDMFIVLGGGPEAQRQIQEIHGQRADLETAPGAVAPGVVTPPHSPHIIQERFAEEGGTGQVADDGGGGNGEGGGGRVRREEAPEEGSDQSGRNGFQEQQQQQQQGQQQGRQQDLQNQSGMIQESTRAEAREETRDSDGVHPPYSRLEYTAAQLLLKLDDEMHPNTGQSSKGSSSNKNTVQQVNSSELPVLEKGSEELRSRMHFGMDQKKATDFHYNDDRITTATSSGGSSKRNTDKKLSNESARSSTKAKGGKKIQGNNRKNSRSQKQEPKASRNKRRSKVPKISPPPGPNLSPPPSVARNAEEATEAMVKAMKKGPAFSTKDLLRQEREIERLKQHMSFVEKRQRQQAEIVNKQRDQQEKLQREMGPRLEKEMEDRKLGNMLSRGYNKGTNGIEFGNGHRYLEMMVQRSMGEVLKVERNEIINGPSSFQIYEERQSQLSAQLEQQGRNSERPFDFAAQQNQNQNQSLTPQPFLQLSAGNGQRPLTETSERLLQPGSPPRVQPGAPVPQSQIPVLRQQHEGPYQQSNVFASQQYADTEPRSLLQLVPINQQQSLTATQEHGRQPVMQLVSVTRPPPPSFQILTQSEIRPFTESTPMLQRPPMSEVRPITTVASVTQGQVGSSSERPFEPEHSSTKQSAQTTSSQQQPGSLERRDFSTMQLMHRPQQSQELGTRPPTQLPLNTLGPHIQPVLAPQQLSELRSGPTSQQGQPSLNQSQQNTRLRQPPLPPALGHAHTWRLRQMEREAEQQERENEHLRRRELDRRRNEMQNELESHQRSLHFLRRPAQTVQWNPRFFHSFFGPLREGVRSAPAIHMQMHTCDEALGALSGGIRDLPAGPPRPGQRPPNPPGTVSRNNGPDSQELWYPPMSDQIMEERQRLGFYSTPVSQAHAQEQAQNRAQEQAQDQTQEQTQEQSQESEQSHSQPDSQHNHLYSRPLSNPQSPLSLIPISTLLDDPSPTQQSSIPIALPALRSFSRPQSPLSISPMSLSPAQTERAIYSTHSSYTASRPLSTPQSPLSLYPSDTYSRQSQETYQQSLPFSQQRYPIGASGSRPLSGPLSGPQNSIRLPPLNIPSRQLPLSTNQFSQGFPDTLTIQSRQSFIQPDQRFEASISEHPRTSTTNEHSQQQGTAPPTPPLQPDVSNPQMQQLQEQEQEQSSPAQPSLTTSNPPPPDQAPAPLPPPRPPPVDGPSERTPELMLMSWENMHELQVLLLDYFGDPPRYRDQLEALLNRIRTNIEENIWDYLNAPFYIQEMFTNRQWQILNIIGNQMGEMFGMPPGYGRFVTINGLIVVIIMNEDFEQDFENDFEEFLQEWGEFEEEIDTEIEHIRRILEGEETDDEEIEDLMDTFDISSISSEEFELEQDDEDEDEDDNSDTD</sequence>
<feature type="compositionally biased region" description="Pro residues" evidence="2">
    <location>
        <begin position="437"/>
        <end position="450"/>
    </location>
</feature>
<feature type="compositionally biased region" description="Low complexity" evidence="2">
    <location>
        <begin position="858"/>
        <end position="870"/>
    </location>
</feature>
<feature type="compositionally biased region" description="Acidic residues" evidence="2">
    <location>
        <begin position="1508"/>
        <end position="1528"/>
    </location>
</feature>
<feature type="region of interest" description="Disordered" evidence="2">
    <location>
        <begin position="850"/>
        <end position="884"/>
    </location>
</feature>
<feature type="compositionally biased region" description="Polar residues" evidence="2">
    <location>
        <begin position="766"/>
        <end position="777"/>
    </location>
</feature>
<feature type="region of interest" description="Disordered" evidence="2">
    <location>
        <begin position="1265"/>
        <end position="1345"/>
    </location>
</feature>
<proteinExistence type="predicted"/>
<feature type="compositionally biased region" description="Low complexity" evidence="2">
    <location>
        <begin position="1040"/>
        <end position="1079"/>
    </location>
</feature>
<feature type="region of interest" description="Disordered" evidence="2">
    <location>
        <begin position="30"/>
        <end position="59"/>
    </location>
</feature>
<organism evidence="3 4">
    <name type="scientific">Magnusiomyces paraingens</name>
    <dbReference type="NCBI Taxonomy" id="2606893"/>
    <lineage>
        <taxon>Eukaryota</taxon>
        <taxon>Fungi</taxon>
        <taxon>Dikarya</taxon>
        <taxon>Ascomycota</taxon>
        <taxon>Saccharomycotina</taxon>
        <taxon>Dipodascomycetes</taxon>
        <taxon>Dipodascales</taxon>
        <taxon>Dipodascaceae</taxon>
        <taxon>Magnusiomyces</taxon>
    </lineage>
</organism>
<feature type="compositionally biased region" description="Polar residues" evidence="2">
    <location>
        <begin position="374"/>
        <end position="384"/>
    </location>
</feature>
<feature type="compositionally biased region" description="Low complexity" evidence="2">
    <location>
        <begin position="242"/>
        <end position="272"/>
    </location>
</feature>
<keyword evidence="4" id="KW-1185">Reference proteome</keyword>
<feature type="compositionally biased region" description="Low complexity" evidence="2">
    <location>
        <begin position="318"/>
        <end position="331"/>
    </location>
</feature>
<feature type="coiled-coil region" evidence="1">
    <location>
        <begin position="891"/>
        <end position="930"/>
    </location>
</feature>
<protein>
    <submittedName>
        <fullName evidence="3">Uncharacterized protein</fullName>
    </submittedName>
</protein>
<feature type="compositionally biased region" description="Low complexity" evidence="2">
    <location>
        <begin position="1199"/>
        <end position="1213"/>
    </location>
</feature>
<dbReference type="EMBL" id="CABVLU010000003">
    <property type="protein sequence ID" value="VVT55002.1"/>
    <property type="molecule type" value="Genomic_DNA"/>
</dbReference>
<feature type="compositionally biased region" description="Low complexity" evidence="2">
    <location>
        <begin position="1086"/>
        <end position="1105"/>
    </location>
</feature>
<feature type="compositionally biased region" description="Pro residues" evidence="2">
    <location>
        <begin position="1319"/>
        <end position="1339"/>
    </location>
</feature>
<feature type="compositionally biased region" description="Pro residues" evidence="2">
    <location>
        <begin position="988"/>
        <end position="1001"/>
    </location>
</feature>
<evidence type="ECO:0000313" key="4">
    <source>
        <dbReference type="Proteomes" id="UP000398389"/>
    </source>
</evidence>
<evidence type="ECO:0000256" key="2">
    <source>
        <dbReference type="SAM" id="MobiDB-lite"/>
    </source>
</evidence>
<feature type="compositionally biased region" description="Low complexity" evidence="2">
    <location>
        <begin position="1295"/>
        <end position="1314"/>
    </location>
</feature>
<feature type="compositionally biased region" description="Polar residues" evidence="2">
    <location>
        <begin position="624"/>
        <end position="640"/>
    </location>
</feature>